<sequence length="122" mass="13820">MRLIDQLLEHPLFEERPVDQVFEPLGFDVHLGTQDPPLDPDDDKEAFESFARDPDAYIQSLPFAIPEGYTDMGRRETEDEIVMLAVKPISSLAELLLAQEEAAESMAAIARERRRQVEGGEH</sequence>
<name>A0A9X2X3T0_9GAMM</name>
<organism evidence="1 2">
    <name type="scientific">Chromohalobacter moromii</name>
    <dbReference type="NCBI Taxonomy" id="2860329"/>
    <lineage>
        <taxon>Bacteria</taxon>
        <taxon>Pseudomonadati</taxon>
        <taxon>Pseudomonadota</taxon>
        <taxon>Gammaproteobacteria</taxon>
        <taxon>Oceanospirillales</taxon>
        <taxon>Halomonadaceae</taxon>
        <taxon>Chromohalobacter</taxon>
    </lineage>
</organism>
<evidence type="ECO:0000313" key="2">
    <source>
        <dbReference type="Proteomes" id="UP001145353"/>
    </source>
</evidence>
<dbReference type="AlphaFoldDB" id="A0A9X2X3T0"/>
<comment type="caution">
    <text evidence="1">The sequence shown here is derived from an EMBL/GenBank/DDBJ whole genome shotgun (WGS) entry which is preliminary data.</text>
</comment>
<dbReference type="Proteomes" id="UP001145353">
    <property type="component" value="Unassembled WGS sequence"/>
</dbReference>
<accession>A0A9X2X3T0</accession>
<dbReference type="EMBL" id="JAHXDE010000004">
    <property type="protein sequence ID" value="MCT8506185.1"/>
    <property type="molecule type" value="Genomic_DNA"/>
</dbReference>
<keyword evidence="2" id="KW-1185">Reference proteome</keyword>
<protein>
    <submittedName>
        <fullName evidence="1">Uncharacterized protein</fullName>
    </submittedName>
</protein>
<reference evidence="1" key="1">
    <citation type="submission" date="2021-07" db="EMBL/GenBank/DDBJ databases">
        <authorList>
            <person name="Luelf R.H."/>
        </authorList>
    </citation>
    <scope>NUCLEOTIDE SEQUENCE</scope>
    <source>
        <strain evidence="1">TMW 2.2304</strain>
    </source>
</reference>
<dbReference type="RefSeq" id="WP_261536111.1">
    <property type="nucleotide sequence ID" value="NZ_JAHXDE010000004.1"/>
</dbReference>
<reference evidence="1" key="2">
    <citation type="journal article" date="2022" name="Syst. Appl. Microbiol.">
        <title>Chromohalobacter moromii sp. nov., a moderately halophilic bacterium isolated from lupine-based moromi fermentation.</title>
        <authorList>
            <person name="Lulf R.H."/>
            <person name="Hilgarth M."/>
            <person name="Ehrmann M.A."/>
        </authorList>
    </citation>
    <scope>NUCLEOTIDE SEQUENCE</scope>
    <source>
        <strain evidence="1">TMW 2.2304</strain>
    </source>
</reference>
<evidence type="ECO:0000313" key="1">
    <source>
        <dbReference type="EMBL" id="MCT8506185.1"/>
    </source>
</evidence>
<gene>
    <name evidence="1" type="ORF">KZO87_12450</name>
</gene>
<proteinExistence type="predicted"/>